<dbReference type="InterPro" id="IPR055348">
    <property type="entry name" value="DctQ"/>
</dbReference>
<evidence type="ECO:0000256" key="6">
    <source>
        <dbReference type="ARBA" id="ARBA00022989"/>
    </source>
</evidence>
<feature type="transmembrane region" description="Helical" evidence="9">
    <location>
        <begin position="57"/>
        <end position="75"/>
    </location>
</feature>
<feature type="domain" description="Tripartite ATP-independent periplasmic transporters DctQ component" evidence="10">
    <location>
        <begin position="34"/>
        <end position="162"/>
    </location>
</feature>
<dbReference type="GO" id="GO:0015740">
    <property type="term" value="P:C4-dicarboxylate transport"/>
    <property type="evidence" value="ECO:0007669"/>
    <property type="project" value="TreeGrafter"/>
</dbReference>
<evidence type="ECO:0000256" key="5">
    <source>
        <dbReference type="ARBA" id="ARBA00022692"/>
    </source>
</evidence>
<comment type="similarity">
    <text evidence="8 9">Belongs to the TRAP transporter small permease family.</text>
</comment>
<name>A0A927FXH7_9HYPH</name>
<protein>
    <recommendedName>
        <fullName evidence="9">TRAP transporter small permease protein</fullName>
    </recommendedName>
</protein>
<proteinExistence type="inferred from homology"/>
<keyword evidence="3" id="KW-1003">Cell membrane</keyword>
<evidence type="ECO:0000313" key="11">
    <source>
        <dbReference type="EMBL" id="MBD8066713.1"/>
    </source>
</evidence>
<evidence type="ECO:0000256" key="1">
    <source>
        <dbReference type="ARBA" id="ARBA00004429"/>
    </source>
</evidence>
<evidence type="ECO:0000256" key="3">
    <source>
        <dbReference type="ARBA" id="ARBA00022475"/>
    </source>
</evidence>
<dbReference type="Pfam" id="PF04290">
    <property type="entry name" value="DctQ"/>
    <property type="match status" value="1"/>
</dbReference>
<evidence type="ECO:0000256" key="4">
    <source>
        <dbReference type="ARBA" id="ARBA00022519"/>
    </source>
</evidence>
<feature type="transmembrane region" description="Helical" evidence="9">
    <location>
        <begin position="12"/>
        <end position="37"/>
    </location>
</feature>
<keyword evidence="6 9" id="KW-1133">Transmembrane helix</keyword>
<gene>
    <name evidence="11" type="ORF">IC608_14660</name>
</gene>
<feature type="transmembrane region" description="Helical" evidence="9">
    <location>
        <begin position="96"/>
        <end position="117"/>
    </location>
</feature>
<feature type="transmembrane region" description="Helical" evidence="9">
    <location>
        <begin position="137"/>
        <end position="155"/>
    </location>
</feature>
<dbReference type="InterPro" id="IPR007387">
    <property type="entry name" value="TRAP_DctQ"/>
</dbReference>
<evidence type="ECO:0000256" key="2">
    <source>
        <dbReference type="ARBA" id="ARBA00022448"/>
    </source>
</evidence>
<organism evidence="11 12">
    <name type="scientific">Devosia oryzisoli</name>
    <dbReference type="NCBI Taxonomy" id="2774138"/>
    <lineage>
        <taxon>Bacteria</taxon>
        <taxon>Pseudomonadati</taxon>
        <taxon>Pseudomonadota</taxon>
        <taxon>Alphaproteobacteria</taxon>
        <taxon>Hyphomicrobiales</taxon>
        <taxon>Devosiaceae</taxon>
        <taxon>Devosia</taxon>
    </lineage>
</organism>
<dbReference type="EMBL" id="JACYFU010000004">
    <property type="protein sequence ID" value="MBD8066713.1"/>
    <property type="molecule type" value="Genomic_DNA"/>
</dbReference>
<evidence type="ECO:0000256" key="9">
    <source>
        <dbReference type="RuleBase" id="RU369079"/>
    </source>
</evidence>
<keyword evidence="2 9" id="KW-0813">Transport</keyword>
<sequence>MESDVKNGLLAASRVFGGVAMVALWLAGLGLVAMTAIVAYQVFMRYVMNSSPPWTEASSIMIMSWFIFLGAAVGVREKFHMGFDVLLYVLPPSGKPVLRTISDLAIFAFGFGMVWFGGELALRGWTVRVPVLGVPQTLTYLPIVVSGLLICLFVLERMALRLAGEPVDDVETDQIVSEA</sequence>
<keyword evidence="12" id="KW-1185">Reference proteome</keyword>
<dbReference type="AlphaFoldDB" id="A0A927FXH7"/>
<comment type="caution">
    <text evidence="11">The sequence shown here is derived from an EMBL/GenBank/DDBJ whole genome shotgun (WGS) entry which is preliminary data.</text>
</comment>
<reference evidence="11" key="1">
    <citation type="submission" date="2020-09" db="EMBL/GenBank/DDBJ databases">
        <title>Genome seq and assembly of Devosia sp.</title>
        <authorList>
            <person name="Chhetri G."/>
        </authorList>
    </citation>
    <scope>NUCLEOTIDE SEQUENCE</scope>
    <source>
        <strain evidence="11">PTR5</strain>
    </source>
</reference>
<dbReference type="Proteomes" id="UP000654108">
    <property type="component" value="Unassembled WGS sequence"/>
</dbReference>
<evidence type="ECO:0000256" key="8">
    <source>
        <dbReference type="ARBA" id="ARBA00038436"/>
    </source>
</evidence>
<dbReference type="GO" id="GO:0005886">
    <property type="term" value="C:plasma membrane"/>
    <property type="evidence" value="ECO:0007669"/>
    <property type="project" value="UniProtKB-SubCell"/>
</dbReference>
<accession>A0A927FXH7</accession>
<evidence type="ECO:0000256" key="7">
    <source>
        <dbReference type="ARBA" id="ARBA00023136"/>
    </source>
</evidence>
<comment type="subunit">
    <text evidence="9">The complex comprises the extracytoplasmic solute receptor protein and the two transmembrane proteins.</text>
</comment>
<keyword evidence="4 9" id="KW-0997">Cell inner membrane</keyword>
<keyword evidence="7 9" id="KW-0472">Membrane</keyword>
<dbReference type="PANTHER" id="PTHR35011">
    <property type="entry name" value="2,3-DIKETO-L-GULONATE TRAP TRANSPORTER SMALL PERMEASE PROTEIN YIAM"/>
    <property type="match status" value="1"/>
</dbReference>
<comment type="subcellular location">
    <subcellularLocation>
        <location evidence="1 9">Cell inner membrane</location>
        <topology evidence="1 9">Multi-pass membrane protein</topology>
    </subcellularLocation>
</comment>
<dbReference type="PANTHER" id="PTHR35011:SF11">
    <property type="entry name" value="TRAP TRANSPORTER SMALL PERMEASE PROTEIN"/>
    <property type="match status" value="1"/>
</dbReference>
<keyword evidence="5 9" id="KW-0812">Transmembrane</keyword>
<evidence type="ECO:0000259" key="10">
    <source>
        <dbReference type="Pfam" id="PF04290"/>
    </source>
</evidence>
<dbReference type="GO" id="GO:0022857">
    <property type="term" value="F:transmembrane transporter activity"/>
    <property type="evidence" value="ECO:0007669"/>
    <property type="project" value="UniProtKB-UniRule"/>
</dbReference>
<comment type="function">
    <text evidence="9">Part of the tripartite ATP-independent periplasmic (TRAP) transport system.</text>
</comment>
<evidence type="ECO:0000313" key="12">
    <source>
        <dbReference type="Proteomes" id="UP000654108"/>
    </source>
</evidence>